<name>A0A521E2A0_9BACT</name>
<dbReference type="Proteomes" id="UP000317557">
    <property type="component" value="Unassembled WGS sequence"/>
</dbReference>
<sequence>MAKQGFQHSEAFLQWIWENLLFEIGALQTDDGKSLQIIKQGSLNHSDGPDFKHAILEIEGVRWHGDVEIHTESNHWDAHNHQINPDYNTVVLHVVAEEEKPQQVYTENGSRPYVINLWSYLSPQLHLFLNSFQNTSSLPCSSSLNFISEDAFYRQLQKAHLEYFEKKADDFLRLYDPELMPSTAWKHALVLSIWDGLGISHNRRAMQQTASKWLEARTAEVQSLEDDLELAFNAAGFEDALSNIQWNYKGMRPASHPRRRIPEAVRLSRQVLDEPFENMLHKSATEAWKHWLEKAGIKSTSRYEILFGTVYLPALYVLGSLFVAHTLKETALQRWKRLKSPIPATLLEPFKKFDLEDQRYQKKLGSVHQIKAYCRAGQCSKCFVLKKAIQS</sequence>
<evidence type="ECO:0008006" key="4">
    <source>
        <dbReference type="Google" id="ProtNLM"/>
    </source>
</evidence>
<dbReference type="RefSeq" id="WP_142454902.1">
    <property type="nucleotide sequence ID" value="NZ_FXTP01000010.1"/>
</dbReference>
<evidence type="ECO:0000313" key="2">
    <source>
        <dbReference type="EMBL" id="SMO77955.1"/>
    </source>
</evidence>
<accession>A0A521E2A0</accession>
<keyword evidence="1" id="KW-0472">Membrane</keyword>
<dbReference type="Pfam" id="PF11013">
    <property type="entry name" value="DUF2851"/>
    <property type="match status" value="1"/>
</dbReference>
<gene>
    <name evidence="2" type="ORF">SAMN06265219_11087</name>
</gene>
<dbReference type="AlphaFoldDB" id="A0A521E2A0"/>
<dbReference type="InterPro" id="IPR021272">
    <property type="entry name" value="DUF2851"/>
</dbReference>
<keyword evidence="3" id="KW-1185">Reference proteome</keyword>
<keyword evidence="1" id="KW-0812">Transmembrane</keyword>
<dbReference type="OrthoDB" id="1005072at2"/>
<dbReference type="EMBL" id="FXTP01000010">
    <property type="protein sequence ID" value="SMO77955.1"/>
    <property type="molecule type" value="Genomic_DNA"/>
</dbReference>
<proteinExistence type="predicted"/>
<evidence type="ECO:0000313" key="3">
    <source>
        <dbReference type="Proteomes" id="UP000317557"/>
    </source>
</evidence>
<reference evidence="2 3" key="1">
    <citation type="submission" date="2017-05" db="EMBL/GenBank/DDBJ databases">
        <authorList>
            <person name="Varghese N."/>
            <person name="Submissions S."/>
        </authorList>
    </citation>
    <scope>NUCLEOTIDE SEQUENCE [LARGE SCALE GENOMIC DNA]</scope>
    <source>
        <strain evidence="2 3">DSM 21985</strain>
    </source>
</reference>
<feature type="transmembrane region" description="Helical" evidence="1">
    <location>
        <begin position="305"/>
        <end position="327"/>
    </location>
</feature>
<protein>
    <recommendedName>
        <fullName evidence="4">DUF2851 domain-containing protein</fullName>
    </recommendedName>
</protein>
<organism evidence="2 3">
    <name type="scientific">Gracilimonas mengyeensis</name>
    <dbReference type="NCBI Taxonomy" id="1302730"/>
    <lineage>
        <taxon>Bacteria</taxon>
        <taxon>Pseudomonadati</taxon>
        <taxon>Balneolota</taxon>
        <taxon>Balneolia</taxon>
        <taxon>Balneolales</taxon>
        <taxon>Balneolaceae</taxon>
        <taxon>Gracilimonas</taxon>
    </lineage>
</organism>
<evidence type="ECO:0000256" key="1">
    <source>
        <dbReference type="SAM" id="Phobius"/>
    </source>
</evidence>
<keyword evidence="1" id="KW-1133">Transmembrane helix</keyword>